<dbReference type="InterPro" id="IPR009003">
    <property type="entry name" value="Peptidase_S1_PA"/>
</dbReference>
<dbReference type="Pfam" id="PF00089">
    <property type="entry name" value="Trypsin"/>
    <property type="match status" value="1"/>
</dbReference>
<dbReference type="Proteomes" id="UP001221686">
    <property type="component" value="Unassembled WGS sequence"/>
</dbReference>
<protein>
    <submittedName>
        <fullName evidence="3">Trypsin-like peptidase domain-containing protein</fullName>
    </submittedName>
</protein>
<dbReference type="InterPro" id="IPR001254">
    <property type="entry name" value="Trypsin_dom"/>
</dbReference>
<organism evidence="3 4">
    <name type="scientific">Nannocystis bainbridge</name>
    <dbReference type="NCBI Taxonomy" id="2995303"/>
    <lineage>
        <taxon>Bacteria</taxon>
        <taxon>Pseudomonadati</taxon>
        <taxon>Myxococcota</taxon>
        <taxon>Polyangia</taxon>
        <taxon>Nannocystales</taxon>
        <taxon>Nannocystaceae</taxon>
        <taxon>Nannocystis</taxon>
    </lineage>
</organism>
<feature type="compositionally biased region" description="Low complexity" evidence="1">
    <location>
        <begin position="1"/>
        <end position="17"/>
    </location>
</feature>
<evidence type="ECO:0000256" key="1">
    <source>
        <dbReference type="SAM" id="MobiDB-lite"/>
    </source>
</evidence>
<dbReference type="RefSeq" id="WP_272088931.1">
    <property type="nucleotide sequence ID" value="NZ_JAQNDL010000003.1"/>
</dbReference>
<name>A0ABT5E666_9BACT</name>
<feature type="region of interest" description="Disordered" evidence="1">
    <location>
        <begin position="336"/>
        <end position="370"/>
    </location>
</feature>
<evidence type="ECO:0000259" key="2">
    <source>
        <dbReference type="PROSITE" id="PS50240"/>
    </source>
</evidence>
<accession>A0ABT5E666</accession>
<feature type="compositionally biased region" description="Polar residues" evidence="1">
    <location>
        <begin position="336"/>
        <end position="347"/>
    </location>
</feature>
<dbReference type="PROSITE" id="PS50240">
    <property type="entry name" value="TRYPSIN_DOM"/>
    <property type="match status" value="1"/>
</dbReference>
<feature type="domain" description="Peptidase S1" evidence="2">
    <location>
        <begin position="24"/>
        <end position="282"/>
    </location>
</feature>
<evidence type="ECO:0000313" key="4">
    <source>
        <dbReference type="Proteomes" id="UP001221686"/>
    </source>
</evidence>
<dbReference type="Gene3D" id="2.40.10.10">
    <property type="entry name" value="Trypsin-like serine proteases"/>
    <property type="match status" value="1"/>
</dbReference>
<reference evidence="3 4" key="1">
    <citation type="submission" date="2022-11" db="EMBL/GenBank/DDBJ databases">
        <title>Minimal conservation of predation-associated metabolite biosynthetic gene clusters underscores biosynthetic potential of Myxococcota including descriptions for ten novel species: Archangium lansinium sp. nov., Myxococcus landrumus sp. nov., Nannocystis bai.</title>
        <authorList>
            <person name="Ahearne A."/>
            <person name="Stevens C."/>
            <person name="Dowd S."/>
        </authorList>
    </citation>
    <scope>NUCLEOTIDE SEQUENCE [LARGE SCALE GENOMIC DNA]</scope>
    <source>
        <strain evidence="3 4">BB15-2</strain>
    </source>
</reference>
<comment type="caution">
    <text evidence="3">The sequence shown here is derived from an EMBL/GenBank/DDBJ whole genome shotgun (WGS) entry which is preliminary data.</text>
</comment>
<sequence length="397" mass="42165">MFAAGATPGPAGADVAGPPGPSRVLDGFEVEPCAWPSAVYLPDSSGFCSGVHIGGRIVLTEAHCLEDTYETEVSCQENADCPEQDAFGNPLALSCEDLGGGEGVCRDTASLIVNSLPSVLFGESYPNHDGHPRRTIPVEYCRQREVGKKPAFDFAYCVLSEDPAVQPVPMMMHCEADQFLTKGAPLVAIGFGSEDLDDKPPPKGTKRFLLSSLKFDASSIGNISHTPWIGAGDAPGLAEGDSGGPLFVQLPDKTWRLVGLAETAISHTHVWMHVAWMLEDPHVVAEQSKILPCHTADGKWAPTPSCGQFPLAPDLPQGDWTRGAFACHHPEVSGPSTTCGQPFSSLAAQDLPPGSMDDRTEVSASPDRSNQKIALLGPLLAGGLGLWASQRRRNRHD</sequence>
<dbReference type="SMART" id="SM00020">
    <property type="entry name" value="Tryp_SPc"/>
    <property type="match status" value="1"/>
</dbReference>
<dbReference type="EMBL" id="JAQNDL010000003">
    <property type="protein sequence ID" value="MDC0720423.1"/>
    <property type="molecule type" value="Genomic_DNA"/>
</dbReference>
<gene>
    <name evidence="3" type="ORF">POL25_26210</name>
</gene>
<dbReference type="InterPro" id="IPR043504">
    <property type="entry name" value="Peptidase_S1_PA_chymotrypsin"/>
</dbReference>
<feature type="region of interest" description="Disordered" evidence="1">
    <location>
        <begin position="1"/>
        <end position="20"/>
    </location>
</feature>
<evidence type="ECO:0000313" key="3">
    <source>
        <dbReference type="EMBL" id="MDC0720423.1"/>
    </source>
</evidence>
<keyword evidence="4" id="KW-1185">Reference proteome</keyword>
<proteinExistence type="predicted"/>
<dbReference type="SUPFAM" id="SSF50494">
    <property type="entry name" value="Trypsin-like serine proteases"/>
    <property type="match status" value="1"/>
</dbReference>